<dbReference type="Proteomes" id="UP000306635">
    <property type="component" value="Unassembled WGS sequence"/>
</dbReference>
<dbReference type="OrthoDB" id="6888741at2"/>
<name>A0A5R9R5I0_9PSED</name>
<evidence type="ECO:0000313" key="2">
    <source>
        <dbReference type="EMBL" id="TLX77847.1"/>
    </source>
</evidence>
<feature type="transmembrane region" description="Helical" evidence="1">
    <location>
        <begin position="15"/>
        <end position="34"/>
    </location>
</feature>
<organism evidence="2 3">
    <name type="scientific">Pseudomonas nicosulfuronedens</name>
    <dbReference type="NCBI Taxonomy" id="2571105"/>
    <lineage>
        <taxon>Bacteria</taxon>
        <taxon>Pseudomonadati</taxon>
        <taxon>Pseudomonadota</taxon>
        <taxon>Gammaproteobacteria</taxon>
        <taxon>Pseudomonadales</taxon>
        <taxon>Pseudomonadaceae</taxon>
        <taxon>Pseudomonas</taxon>
    </lineage>
</organism>
<sequence>MEVRFLPQTEFDNVLFYRAATLLILLAMTAFTLIKMFGGIVPPLSLLPLFLLMLDVRFAVEWLRVARAEPAFIEKGELVLCGQDSHRQIALEKISSVRSRHSLFMVRRYRSWSEHLAFVEFTLDSGERVSTLAESRVFERPAASGTLAAVESAILAAKLKRQAGVPGAVSGGR</sequence>
<keyword evidence="3" id="KW-1185">Reference proteome</keyword>
<evidence type="ECO:0000256" key="1">
    <source>
        <dbReference type="SAM" id="Phobius"/>
    </source>
</evidence>
<proteinExistence type="predicted"/>
<dbReference type="RefSeq" id="WP_138522412.1">
    <property type="nucleotide sequence ID" value="NZ_JAOCBK010000023.1"/>
</dbReference>
<keyword evidence="1" id="KW-1133">Transmembrane helix</keyword>
<dbReference type="AlphaFoldDB" id="A0A5R9R5I0"/>
<protein>
    <submittedName>
        <fullName evidence="2">Uncharacterized protein</fullName>
    </submittedName>
</protein>
<keyword evidence="1" id="KW-0812">Transmembrane</keyword>
<accession>A0A5R9R5I0</accession>
<gene>
    <name evidence="2" type="ORF">FAS41_11860</name>
</gene>
<keyword evidence="1" id="KW-0472">Membrane</keyword>
<reference evidence="2 3" key="1">
    <citation type="submission" date="2019-04" db="EMBL/GenBank/DDBJ databases">
        <authorList>
            <person name="Li M."/>
        </authorList>
    </citation>
    <scope>NUCLEOTIDE SEQUENCE [LARGE SCALE GENOMIC DNA]</scope>
    <source>
        <strain evidence="2 3">LAM1902</strain>
    </source>
</reference>
<evidence type="ECO:0000313" key="3">
    <source>
        <dbReference type="Proteomes" id="UP000306635"/>
    </source>
</evidence>
<comment type="caution">
    <text evidence="2">The sequence shown here is derived from an EMBL/GenBank/DDBJ whole genome shotgun (WGS) entry which is preliminary data.</text>
</comment>
<dbReference type="EMBL" id="SWDV01000012">
    <property type="protein sequence ID" value="TLX77847.1"/>
    <property type="molecule type" value="Genomic_DNA"/>
</dbReference>